<dbReference type="VEuPathDB" id="FungiDB:PTTG_25575"/>
<sequence length="155" mass="18274">MFSIVGSRLFSRRHPDFKEMFKEIKDVEFMKMSELVEFTSKWIKSKIGGELDKAATMELFESELDKISMEEFFELNPGLPTHQRNSFKSYVSKRYKKKTGKSPGWLLDLDQVKGLYEEWKNRPKRHNILAWFQKVKSLLSGLWKKMKGSISRGAK</sequence>
<gene>
    <name evidence="1" type="ORF">PTTG_25575</name>
</gene>
<reference evidence="2 3" key="3">
    <citation type="journal article" date="2017" name="G3 (Bethesda)">
        <title>Comparative analysis highlights variable genome content of wheat rusts and divergence of the mating loci.</title>
        <authorList>
            <person name="Cuomo C.A."/>
            <person name="Bakkeren G."/>
            <person name="Khalil H.B."/>
            <person name="Panwar V."/>
            <person name="Joly D."/>
            <person name="Linning R."/>
            <person name="Sakthikumar S."/>
            <person name="Song X."/>
            <person name="Adiconis X."/>
            <person name="Fan L."/>
            <person name="Goldberg J.M."/>
            <person name="Levin J.Z."/>
            <person name="Young S."/>
            <person name="Zeng Q."/>
            <person name="Anikster Y."/>
            <person name="Bruce M."/>
            <person name="Wang M."/>
            <person name="Yin C."/>
            <person name="McCallum B."/>
            <person name="Szabo L.J."/>
            <person name="Hulbert S."/>
            <person name="Chen X."/>
            <person name="Fellers J.P."/>
        </authorList>
    </citation>
    <scope>NUCLEOTIDE SEQUENCE</scope>
    <source>
        <strain evidence="2">isolate 1-1 / race 1 (BBBD)</strain>
        <strain evidence="3">Isolate 1-1 / race 1 (BBBD)</strain>
    </source>
</reference>
<evidence type="ECO:0000313" key="3">
    <source>
        <dbReference type="Proteomes" id="UP000005240"/>
    </source>
</evidence>
<proteinExistence type="predicted"/>
<organism evidence="1">
    <name type="scientific">Puccinia triticina (isolate 1-1 / race 1 (BBBD))</name>
    <name type="common">Brown leaf rust fungus</name>
    <dbReference type="NCBI Taxonomy" id="630390"/>
    <lineage>
        <taxon>Eukaryota</taxon>
        <taxon>Fungi</taxon>
        <taxon>Dikarya</taxon>
        <taxon>Basidiomycota</taxon>
        <taxon>Pucciniomycotina</taxon>
        <taxon>Pucciniomycetes</taxon>
        <taxon>Pucciniales</taxon>
        <taxon>Pucciniaceae</taxon>
        <taxon>Puccinia</taxon>
    </lineage>
</organism>
<keyword evidence="3" id="KW-1185">Reference proteome</keyword>
<dbReference type="Proteomes" id="UP000005240">
    <property type="component" value="Unassembled WGS sequence"/>
</dbReference>
<reference evidence="1" key="1">
    <citation type="submission" date="2009-11" db="EMBL/GenBank/DDBJ databases">
        <authorList>
            <consortium name="The Broad Institute Genome Sequencing Platform"/>
            <person name="Ward D."/>
            <person name="Feldgarden M."/>
            <person name="Earl A."/>
            <person name="Young S.K."/>
            <person name="Zeng Q."/>
            <person name="Koehrsen M."/>
            <person name="Alvarado L."/>
            <person name="Berlin A."/>
            <person name="Bochicchio J."/>
            <person name="Borenstein D."/>
            <person name="Chapman S.B."/>
            <person name="Chen Z."/>
            <person name="Engels R."/>
            <person name="Freedman E."/>
            <person name="Gellesch M."/>
            <person name="Goldberg J."/>
            <person name="Griggs A."/>
            <person name="Gujja S."/>
            <person name="Heilman E."/>
            <person name="Heiman D."/>
            <person name="Hepburn T."/>
            <person name="Howarth C."/>
            <person name="Jen D."/>
            <person name="Larson L."/>
            <person name="Lewis B."/>
            <person name="Mehta T."/>
            <person name="Park D."/>
            <person name="Pearson M."/>
            <person name="Roberts A."/>
            <person name="Saif S."/>
            <person name="Shea T."/>
            <person name="Shenoy N."/>
            <person name="Sisk P."/>
            <person name="Stolte C."/>
            <person name="Sykes S."/>
            <person name="Thomson T."/>
            <person name="Walk T."/>
            <person name="White J."/>
            <person name="Yandava C."/>
            <person name="Izard J."/>
            <person name="Baranova O.V."/>
            <person name="Blanton J.M."/>
            <person name="Tanner A.C."/>
            <person name="Dewhirst F.E."/>
            <person name="Haas B."/>
            <person name="Nusbaum C."/>
            <person name="Birren B."/>
        </authorList>
    </citation>
    <scope>NUCLEOTIDE SEQUENCE [LARGE SCALE GENOMIC DNA]</scope>
    <source>
        <strain evidence="1">1-1 BBBD Race 1</strain>
    </source>
</reference>
<name>A0A180H1Q9_PUCT1</name>
<dbReference type="EnsemblFungi" id="PTTG_25575-t43_1">
    <property type="protein sequence ID" value="PTTG_25575-t43_1-p1"/>
    <property type="gene ID" value="PTTG_25575"/>
</dbReference>
<protein>
    <submittedName>
        <fullName evidence="1 2">Uncharacterized protein</fullName>
    </submittedName>
</protein>
<reference evidence="2" key="4">
    <citation type="submission" date="2025-05" db="UniProtKB">
        <authorList>
            <consortium name="EnsemblFungi"/>
        </authorList>
    </citation>
    <scope>IDENTIFICATION</scope>
    <source>
        <strain evidence="2">isolate 1-1 / race 1 (BBBD)</strain>
    </source>
</reference>
<dbReference type="AlphaFoldDB" id="A0A180H1Q9"/>
<accession>A0A180H1Q9</accession>
<reference evidence="1" key="2">
    <citation type="submission" date="2016-05" db="EMBL/GenBank/DDBJ databases">
        <title>Comparative analysis highlights variable genome content of wheat rusts and divergence of the mating loci.</title>
        <authorList>
            <person name="Cuomo C.A."/>
            <person name="Bakkeren G."/>
            <person name="Szabo L."/>
            <person name="Khalil H."/>
            <person name="Joly D."/>
            <person name="Goldberg J."/>
            <person name="Young S."/>
            <person name="Zeng Q."/>
            <person name="Fellers J."/>
        </authorList>
    </citation>
    <scope>NUCLEOTIDE SEQUENCE [LARGE SCALE GENOMIC DNA]</scope>
    <source>
        <strain evidence="1">1-1 BBBD Race 1</strain>
    </source>
</reference>
<evidence type="ECO:0000313" key="2">
    <source>
        <dbReference type="EnsemblFungi" id="PTTG_25575-t43_1-p1"/>
    </source>
</evidence>
<dbReference type="EMBL" id="ADAS02000006">
    <property type="protein sequence ID" value="OAV98518.1"/>
    <property type="molecule type" value="Genomic_DNA"/>
</dbReference>
<evidence type="ECO:0000313" key="1">
    <source>
        <dbReference type="EMBL" id="OAV98518.1"/>
    </source>
</evidence>